<dbReference type="InterPro" id="IPR011990">
    <property type="entry name" value="TPR-like_helical_dom_sf"/>
</dbReference>
<evidence type="ECO:0000256" key="1">
    <source>
        <dbReference type="SAM" id="SignalP"/>
    </source>
</evidence>
<dbReference type="Pfam" id="PF08238">
    <property type="entry name" value="Sel1"/>
    <property type="match status" value="3"/>
</dbReference>
<feature type="signal peptide" evidence="1">
    <location>
        <begin position="1"/>
        <end position="29"/>
    </location>
</feature>
<feature type="chain" id="PRO_5017002104" evidence="1">
    <location>
        <begin position="30"/>
        <end position="262"/>
    </location>
</feature>
<proteinExistence type="predicted"/>
<comment type="caution">
    <text evidence="2">The sequence shown here is derived from an EMBL/GenBank/DDBJ whole genome shotgun (WGS) entry which is preliminary data.</text>
</comment>
<dbReference type="InterPro" id="IPR050767">
    <property type="entry name" value="Sel1_AlgK"/>
</dbReference>
<dbReference type="Gene3D" id="1.25.40.10">
    <property type="entry name" value="Tetratricopeptide repeat domain"/>
    <property type="match status" value="1"/>
</dbReference>
<name>A0A371XDU2_9HYPH</name>
<keyword evidence="3" id="KW-1185">Reference proteome</keyword>
<evidence type="ECO:0000313" key="3">
    <source>
        <dbReference type="Proteomes" id="UP000262379"/>
    </source>
</evidence>
<keyword evidence="1" id="KW-0732">Signal</keyword>
<dbReference type="SUPFAM" id="SSF81901">
    <property type="entry name" value="HCP-like"/>
    <property type="match status" value="1"/>
</dbReference>
<dbReference type="SMART" id="SM00671">
    <property type="entry name" value="SEL1"/>
    <property type="match status" value="3"/>
</dbReference>
<dbReference type="PANTHER" id="PTHR11102">
    <property type="entry name" value="SEL-1-LIKE PROTEIN"/>
    <property type="match status" value="1"/>
</dbReference>
<protein>
    <submittedName>
        <fullName evidence="2">Sel1 repeat family protein</fullName>
    </submittedName>
</protein>
<accession>A0A371XDU2</accession>
<dbReference type="PANTHER" id="PTHR11102:SF160">
    <property type="entry name" value="ERAD-ASSOCIATED E3 UBIQUITIN-PROTEIN LIGASE COMPONENT HRD3"/>
    <property type="match status" value="1"/>
</dbReference>
<dbReference type="PROSITE" id="PS51257">
    <property type="entry name" value="PROKAR_LIPOPROTEIN"/>
    <property type="match status" value="1"/>
</dbReference>
<dbReference type="AlphaFoldDB" id="A0A371XDU2"/>
<sequence length="262" mass="28821">MRVSEILRSSFISAALAGCLAGGVEAAWAQDATITEKSGPWDVFKFGFSAYKSGHKDQAAQAYRDASEQGQIGATWKLARMYAEGDGVTQDDYEAYKFFSEIVSRDVEPGSSDERFVGDALAEMGRYVEEGIPGSPVQADPDAAFEYFQRAANYGSPIGQFEVGKMYLQRGESSPSKIRLAGRWLMLAAKNGHEGARAMLGNLLFQSGRVVDGLAMMTTALERAEPRDRPWIRSMQEEAFAVTEESTRRKAIARADELQDQQ</sequence>
<evidence type="ECO:0000313" key="2">
    <source>
        <dbReference type="EMBL" id="RFC67409.1"/>
    </source>
</evidence>
<reference evidence="3" key="1">
    <citation type="submission" date="2018-08" db="EMBL/GenBank/DDBJ databases">
        <authorList>
            <person name="Im W.T."/>
        </authorList>
    </citation>
    <scope>NUCLEOTIDE SEQUENCE [LARGE SCALE GENOMIC DNA]</scope>
    <source>
        <strain evidence="3">LA-28</strain>
    </source>
</reference>
<dbReference type="InterPro" id="IPR006597">
    <property type="entry name" value="Sel1-like"/>
</dbReference>
<organism evidence="2 3">
    <name type="scientific">Mesorhizobium denitrificans</name>
    <dbReference type="NCBI Taxonomy" id="2294114"/>
    <lineage>
        <taxon>Bacteria</taxon>
        <taxon>Pseudomonadati</taxon>
        <taxon>Pseudomonadota</taxon>
        <taxon>Alphaproteobacteria</taxon>
        <taxon>Hyphomicrobiales</taxon>
        <taxon>Phyllobacteriaceae</taxon>
        <taxon>Mesorhizobium</taxon>
    </lineage>
</organism>
<dbReference type="EMBL" id="QURN01000008">
    <property type="protein sequence ID" value="RFC67409.1"/>
    <property type="molecule type" value="Genomic_DNA"/>
</dbReference>
<dbReference type="Proteomes" id="UP000262379">
    <property type="component" value="Unassembled WGS sequence"/>
</dbReference>
<gene>
    <name evidence="2" type="ORF">DY251_12550</name>
</gene>